<feature type="domain" description="DUF6998" evidence="1">
    <location>
        <begin position="30"/>
        <end position="157"/>
    </location>
</feature>
<gene>
    <name evidence="2" type="ORF">B5P45_25185</name>
</gene>
<evidence type="ECO:0000313" key="3">
    <source>
        <dbReference type="Proteomes" id="UP000232163"/>
    </source>
</evidence>
<dbReference type="Pfam" id="PF22522">
    <property type="entry name" value="DUF6998"/>
    <property type="match status" value="1"/>
</dbReference>
<evidence type="ECO:0000259" key="1">
    <source>
        <dbReference type="Pfam" id="PF22522"/>
    </source>
</evidence>
<sequence length="160" mass="17914">MRIPIIKDLVEGRRKLQEYYAKILRKTHNESFKLRFTLDGNLVGDLGEALAAEHFGIKLVDTKSTVGIDGYAPDGVTTVQVKATGTGRGPAFRNTETRADHLLFFQIDFEVAEAIVVYNGPEHYAVSLLPKEFANQRSLTAKQIRDADAMVPDEERLPRI</sequence>
<dbReference type="InterPro" id="IPR054267">
    <property type="entry name" value="DUF6998"/>
</dbReference>
<dbReference type="EMBL" id="MZMT01000053">
    <property type="protein sequence ID" value="PIO42606.1"/>
    <property type="molecule type" value="Genomic_DNA"/>
</dbReference>
<evidence type="ECO:0000313" key="2">
    <source>
        <dbReference type="EMBL" id="PIO42606.1"/>
    </source>
</evidence>
<protein>
    <recommendedName>
        <fullName evidence="1">DUF6998 domain-containing protein</fullName>
    </recommendedName>
</protein>
<dbReference type="AlphaFoldDB" id="A0A2N9VSY8"/>
<name>A0A2N9VSY8_9HYPH</name>
<organism evidence="2 3">
    <name type="scientific">Phyllobacterium zundukense</name>
    <dbReference type="NCBI Taxonomy" id="1867719"/>
    <lineage>
        <taxon>Bacteria</taxon>
        <taxon>Pseudomonadati</taxon>
        <taxon>Pseudomonadota</taxon>
        <taxon>Alphaproteobacteria</taxon>
        <taxon>Hyphomicrobiales</taxon>
        <taxon>Phyllobacteriaceae</taxon>
        <taxon>Phyllobacterium</taxon>
    </lineage>
</organism>
<dbReference type="KEGG" id="pht:BLM14_14725"/>
<proteinExistence type="predicted"/>
<reference evidence="2 3" key="1">
    <citation type="journal article" date="2017" name="Int J Environ Stud">
        <title>Does the Miocene-Pliocene relict legume Oxytropis triphylla form nitrogen-fixing nodules with a combination of bacterial strains?</title>
        <authorList>
            <person name="Safronova V."/>
            <person name="Belimov A."/>
            <person name="Sazanova A."/>
            <person name="Kuznetsova I."/>
            <person name="Popova J."/>
            <person name="Andronov E."/>
            <person name="Verkhozina A."/>
            <person name="Tikhonovich I."/>
        </authorList>
    </citation>
    <scope>NUCLEOTIDE SEQUENCE [LARGE SCALE GENOMIC DNA]</scope>
    <source>
        <strain evidence="2 3">Tri-38</strain>
    </source>
</reference>
<comment type="caution">
    <text evidence="2">The sequence shown here is derived from an EMBL/GenBank/DDBJ whole genome shotgun (WGS) entry which is preliminary data.</text>
</comment>
<dbReference type="Proteomes" id="UP000232163">
    <property type="component" value="Unassembled WGS sequence"/>
</dbReference>
<keyword evidence="3" id="KW-1185">Reference proteome</keyword>
<accession>A0A2N9VSY8</accession>